<evidence type="ECO:0000259" key="3">
    <source>
        <dbReference type="Pfam" id="PF08240"/>
    </source>
</evidence>
<accession>A0ABP0JWW9</accession>
<comment type="caution">
    <text evidence="4">The sequence shown here is derived from an EMBL/GenBank/DDBJ whole genome shotgun (WGS) entry which is preliminary data.</text>
</comment>
<dbReference type="PANTHER" id="PTHR48106">
    <property type="entry name" value="QUINONE OXIDOREDUCTASE PIG3-RELATED"/>
    <property type="match status" value="1"/>
</dbReference>
<dbReference type="Gene3D" id="3.90.180.10">
    <property type="entry name" value="Medium-chain alcohol dehydrogenases, catalytic domain"/>
    <property type="match status" value="1"/>
</dbReference>
<name>A0ABP0JWW9_9DINO</name>
<dbReference type="InterPro" id="IPR013154">
    <property type="entry name" value="ADH-like_N"/>
</dbReference>
<proteinExistence type="predicted"/>
<dbReference type="SUPFAM" id="SSF50129">
    <property type="entry name" value="GroES-like"/>
    <property type="match status" value="1"/>
</dbReference>
<evidence type="ECO:0000256" key="1">
    <source>
        <dbReference type="ARBA" id="ARBA00022857"/>
    </source>
</evidence>
<sequence length="368" mass="40062">MSTKSLALTLVRPGTMELRQVFQDERLRPGELLVQVEYSSVQPLDGEMFNCSGMFADLQLPHVMGVEGVGVVLKSASDHVPEGARIAFLLRKFFNDDRHGTWQKRLVLDEKRAMILQVPPVVGLNQIAACTTSTAGGSRTTRSVEVAALAFLKPFAPQSQIIVSGACGAVGLAAMQLGALMGHKMVAFVRGPERASWLAKELADCGKVAVVDTAAEEWVRLASLLCSGESVAVGDHLEEAEHVCGGADGMVDGLGGEVLTLSAQYLLRVRATLVRFGGEELPSLEEPVQRLRLKVLRESVESFMTTSDAKERVEAAFAWIGDARYRPKAWHVASWSEAAECMKDQPTWTRFATQVKPGRIGRIILKFD</sequence>
<dbReference type="Proteomes" id="UP001642484">
    <property type="component" value="Unassembled WGS sequence"/>
</dbReference>
<feature type="domain" description="Alcohol dehydrogenase-like N-terminal" evidence="3">
    <location>
        <begin position="29"/>
        <end position="87"/>
    </location>
</feature>
<gene>
    <name evidence="4" type="ORF">CCMP2556_LOCUS13336</name>
</gene>
<evidence type="ECO:0000313" key="4">
    <source>
        <dbReference type="EMBL" id="CAK9018618.1"/>
    </source>
</evidence>
<keyword evidence="1" id="KW-0521">NADP</keyword>
<evidence type="ECO:0000256" key="2">
    <source>
        <dbReference type="ARBA" id="ARBA00023002"/>
    </source>
</evidence>
<dbReference type="Gene3D" id="3.40.50.720">
    <property type="entry name" value="NAD(P)-binding Rossmann-like Domain"/>
    <property type="match status" value="1"/>
</dbReference>
<keyword evidence="5" id="KW-1185">Reference proteome</keyword>
<keyword evidence="2" id="KW-0560">Oxidoreductase</keyword>
<dbReference type="InterPro" id="IPR036291">
    <property type="entry name" value="NAD(P)-bd_dom_sf"/>
</dbReference>
<evidence type="ECO:0000313" key="5">
    <source>
        <dbReference type="Proteomes" id="UP001642484"/>
    </source>
</evidence>
<dbReference type="InterPro" id="IPR011032">
    <property type="entry name" value="GroES-like_sf"/>
</dbReference>
<dbReference type="Pfam" id="PF08240">
    <property type="entry name" value="ADH_N"/>
    <property type="match status" value="1"/>
</dbReference>
<reference evidence="4 5" key="1">
    <citation type="submission" date="2024-02" db="EMBL/GenBank/DDBJ databases">
        <authorList>
            <person name="Chen Y."/>
            <person name="Shah S."/>
            <person name="Dougan E. K."/>
            <person name="Thang M."/>
            <person name="Chan C."/>
        </authorList>
    </citation>
    <scope>NUCLEOTIDE SEQUENCE [LARGE SCALE GENOMIC DNA]</scope>
</reference>
<dbReference type="EMBL" id="CAXAMN010006668">
    <property type="protein sequence ID" value="CAK9018618.1"/>
    <property type="molecule type" value="Genomic_DNA"/>
</dbReference>
<organism evidence="4 5">
    <name type="scientific">Durusdinium trenchii</name>
    <dbReference type="NCBI Taxonomy" id="1381693"/>
    <lineage>
        <taxon>Eukaryota</taxon>
        <taxon>Sar</taxon>
        <taxon>Alveolata</taxon>
        <taxon>Dinophyceae</taxon>
        <taxon>Suessiales</taxon>
        <taxon>Symbiodiniaceae</taxon>
        <taxon>Durusdinium</taxon>
    </lineage>
</organism>
<dbReference type="SUPFAM" id="SSF51735">
    <property type="entry name" value="NAD(P)-binding Rossmann-fold domains"/>
    <property type="match status" value="1"/>
</dbReference>
<protein>
    <recommendedName>
        <fullName evidence="3">Alcohol dehydrogenase-like N-terminal domain-containing protein</fullName>
    </recommendedName>
</protein>